<dbReference type="Gene3D" id="3.40.920.10">
    <property type="entry name" value="Pyruvate-ferredoxin oxidoreductase, PFOR, domain III"/>
    <property type="match status" value="1"/>
</dbReference>
<evidence type="ECO:0000313" key="4">
    <source>
        <dbReference type="EMBL" id="TQV80027.1"/>
    </source>
</evidence>
<organism evidence="4 5">
    <name type="scientific">Exilibacterium tricleocarpae</name>
    <dbReference type="NCBI Taxonomy" id="2591008"/>
    <lineage>
        <taxon>Bacteria</taxon>
        <taxon>Pseudomonadati</taxon>
        <taxon>Pseudomonadota</taxon>
        <taxon>Gammaproteobacteria</taxon>
        <taxon>Cellvibrionales</taxon>
        <taxon>Cellvibrionaceae</taxon>
        <taxon>Exilibacterium</taxon>
    </lineage>
</organism>
<feature type="domain" description="Pyruvate/ketoisovalerate oxidoreductase catalytic" evidence="2">
    <location>
        <begin position="19"/>
        <end position="185"/>
    </location>
</feature>
<dbReference type="OrthoDB" id="9794954at2"/>
<dbReference type="InterPro" id="IPR050722">
    <property type="entry name" value="Pyruvate:ferred/Flavod_OxRd"/>
</dbReference>
<dbReference type="Gene3D" id="3.40.50.920">
    <property type="match status" value="1"/>
</dbReference>
<dbReference type="InterPro" id="IPR022367">
    <property type="entry name" value="2-oxoacid/accept_OxRdtase_asu"/>
</dbReference>
<reference evidence="4 5" key="1">
    <citation type="submission" date="2019-06" db="EMBL/GenBank/DDBJ databases">
        <title>Whole genome sequence for Cellvibrionaceae sp. R142.</title>
        <authorList>
            <person name="Wang G."/>
        </authorList>
    </citation>
    <scope>NUCLEOTIDE SEQUENCE [LARGE SCALE GENOMIC DNA]</scope>
    <source>
        <strain evidence="4 5">R142</strain>
    </source>
</reference>
<accession>A0A545TS23</accession>
<dbReference type="InterPro" id="IPR019752">
    <property type="entry name" value="Pyrv/ketoisovalerate_OxRed_cat"/>
</dbReference>
<dbReference type="CDD" id="cd07034">
    <property type="entry name" value="TPP_PYR_PFOR_IOR-alpha_like"/>
    <property type="match status" value="1"/>
</dbReference>
<gene>
    <name evidence="4" type="ORF">FKG94_10155</name>
</gene>
<dbReference type="InterPro" id="IPR002880">
    <property type="entry name" value="Pyrv_Fd/Flavodoxin_OxRdtase_N"/>
</dbReference>
<dbReference type="EMBL" id="VHSG01000010">
    <property type="protein sequence ID" value="TQV80027.1"/>
    <property type="molecule type" value="Genomic_DNA"/>
</dbReference>
<dbReference type="InterPro" id="IPR009014">
    <property type="entry name" value="Transketo_C/PFOR_II"/>
</dbReference>
<evidence type="ECO:0000259" key="3">
    <source>
        <dbReference type="Pfam" id="PF01855"/>
    </source>
</evidence>
<dbReference type="SUPFAM" id="SSF53323">
    <property type="entry name" value="Pyruvate-ferredoxin oxidoreductase, PFOR, domain III"/>
    <property type="match status" value="1"/>
</dbReference>
<name>A0A545TS23_9GAMM</name>
<keyword evidence="1" id="KW-0560">Oxidoreductase</keyword>
<dbReference type="FunFam" id="3.40.50.970:FF:000022">
    <property type="entry name" value="2-oxoglutarate ferredoxin oxidoreductase alpha subunit"/>
    <property type="match status" value="1"/>
</dbReference>
<dbReference type="Proteomes" id="UP000319732">
    <property type="component" value="Unassembled WGS sequence"/>
</dbReference>
<dbReference type="Pfam" id="PF01855">
    <property type="entry name" value="POR_N"/>
    <property type="match status" value="1"/>
</dbReference>
<keyword evidence="5" id="KW-1185">Reference proteome</keyword>
<evidence type="ECO:0000256" key="1">
    <source>
        <dbReference type="ARBA" id="ARBA00023002"/>
    </source>
</evidence>
<comment type="caution">
    <text evidence="4">The sequence shown here is derived from an EMBL/GenBank/DDBJ whole genome shotgun (WGS) entry which is preliminary data.</text>
</comment>
<dbReference type="GO" id="GO:0016903">
    <property type="term" value="F:oxidoreductase activity, acting on the aldehyde or oxo group of donors"/>
    <property type="evidence" value="ECO:0007669"/>
    <property type="project" value="InterPro"/>
</dbReference>
<dbReference type="InterPro" id="IPR029061">
    <property type="entry name" value="THDP-binding"/>
</dbReference>
<dbReference type="RefSeq" id="WP_142904127.1">
    <property type="nucleotide sequence ID" value="NZ_ML660092.1"/>
</dbReference>
<evidence type="ECO:0000313" key="5">
    <source>
        <dbReference type="Proteomes" id="UP000319732"/>
    </source>
</evidence>
<dbReference type="PANTHER" id="PTHR32154:SF29">
    <property type="entry name" value="BLR6743 PROTEIN"/>
    <property type="match status" value="1"/>
</dbReference>
<dbReference type="SUPFAM" id="SSF52518">
    <property type="entry name" value="Thiamin diphosphate-binding fold (THDP-binding)"/>
    <property type="match status" value="1"/>
</dbReference>
<evidence type="ECO:0000259" key="2">
    <source>
        <dbReference type="Pfam" id="PF01558"/>
    </source>
</evidence>
<feature type="domain" description="Pyruvate flavodoxin/ferredoxin oxidoreductase pyrimidine binding" evidence="3">
    <location>
        <begin position="222"/>
        <end position="387"/>
    </location>
</feature>
<protein>
    <submittedName>
        <fullName evidence="4">2-oxoacid:acceptor oxidoreductase subunit alpha</fullName>
    </submittedName>
</protein>
<dbReference type="InterPro" id="IPR002869">
    <property type="entry name" value="Pyrv_flavodox_OxRed_cen"/>
</dbReference>
<dbReference type="AlphaFoldDB" id="A0A545TS23"/>
<dbReference type="GO" id="GO:0006979">
    <property type="term" value="P:response to oxidative stress"/>
    <property type="evidence" value="ECO:0007669"/>
    <property type="project" value="TreeGrafter"/>
</dbReference>
<dbReference type="SUPFAM" id="SSF52922">
    <property type="entry name" value="TK C-terminal domain-like"/>
    <property type="match status" value="1"/>
</dbReference>
<dbReference type="Pfam" id="PF01558">
    <property type="entry name" value="POR"/>
    <property type="match status" value="1"/>
</dbReference>
<dbReference type="NCBIfam" id="TIGR03710">
    <property type="entry name" value="OAFO_sf"/>
    <property type="match status" value="1"/>
</dbReference>
<sequence>MVAVASTNEFVVKFANVNGTGSASANHLFAKALFRMGIPVSPRNLFPSNIQGLPTWYEVRISEQGYLGRRSDRVELVVAMNPQSFTADVDSLVPGGYLLYDSTKLIDLSRYRDDIHWLGIPLMDICMREYQDPRQRQIFKNIIYVGALAALLNIEFPVVKDLIADQFRGKEKLIAPNIHALELGHQYASQNFDCPLGIQVRRRDLLGDAILVDGNTAAALGCVYGGATVASWYPITPSTSLVEAFEKYANRLRIDPGSGNKNFAILQAEDEISAMGIVIGASWNGARAFTATSGPGVSLMTEFLGLAYYAEIPVVLFNVQRGGPSTGMPTRTQQADLLSSAYASHGDTKHILLFPADPRDSFELAAQAFDLAERLQTPVIVMLDLELGMNDWVSPPFDWDDRRRYDRGKVLDAGQLQALDTFGRYVDVDGDGIPYRTYPGTHPDKGAFFTRGTSHNPFAGYSESNTDYVENVDRITRKFTTACDVLPAPVVGKSKRSSSLHGVVYIGTTALVMNEVIDRLGELGVSLDTLQVRAFPFHAEVFKFIKNHQKVFVIDQNRDGQLRTLLINEGDIDPAKLVSILHYDGHPITAATVIDAVVGHLDVKTGRPSPAVQVPPQEVEQ</sequence>
<dbReference type="Gene3D" id="3.40.50.970">
    <property type="match status" value="1"/>
</dbReference>
<proteinExistence type="predicted"/>
<dbReference type="PANTHER" id="PTHR32154">
    <property type="entry name" value="PYRUVATE-FLAVODOXIN OXIDOREDUCTASE-RELATED"/>
    <property type="match status" value="1"/>
</dbReference>